<comment type="caution">
    <text evidence="1">The sequence shown here is derived from an EMBL/GenBank/DDBJ whole genome shotgun (WGS) entry which is preliminary data.</text>
</comment>
<reference evidence="1" key="1">
    <citation type="journal article" date="2015" name="Nature">
        <title>Complex archaea that bridge the gap between prokaryotes and eukaryotes.</title>
        <authorList>
            <person name="Spang A."/>
            <person name="Saw J.H."/>
            <person name="Jorgensen S.L."/>
            <person name="Zaremba-Niedzwiedzka K."/>
            <person name="Martijn J."/>
            <person name="Lind A.E."/>
            <person name="van Eijk R."/>
            <person name="Schleper C."/>
            <person name="Guy L."/>
            <person name="Ettema T.J."/>
        </authorList>
    </citation>
    <scope>NUCLEOTIDE SEQUENCE</scope>
</reference>
<sequence length="388" mass="43759">MRSKLTEDDRQTILQALGENEGKIKQTHRELKAAGTPYGYGSVSNIAKDAREEESVQSRLIASEARVRSLQSTNTYLRKLLGDSLRISDEILGAVPILPVPKRIKLPKDHVSDTETPACSPIADWHIGEQIDEGEVEGFNAFNYAIAERRVDFLADKVAKWVLTERHGHKINELHVPIMGDMITGNIHDELIAYAEFPLPEAVVKASHLISRFLTVQAGIFPNVVVHQLKVDNHSRLTKKKGSKHRGTNSWNHVIGELCRQMLRDHKNVKWISHDAQKAEVDIAGQRYLADHGDSIRAYMGLPYYGFAREDGREALKRMRVGKRFDDRLRAHWHVAGAGPLGIQCGCLCGSTELDAQSGRFSDPFQVSFLVHPKYGWFNFTRWNLKDA</sequence>
<name>A0A0F9XDD2_9ZZZZ</name>
<organism evidence="1">
    <name type="scientific">marine sediment metagenome</name>
    <dbReference type="NCBI Taxonomy" id="412755"/>
    <lineage>
        <taxon>unclassified sequences</taxon>
        <taxon>metagenomes</taxon>
        <taxon>ecological metagenomes</taxon>
    </lineage>
</organism>
<proteinExistence type="predicted"/>
<evidence type="ECO:0000313" key="1">
    <source>
        <dbReference type="EMBL" id="KKN89768.1"/>
    </source>
</evidence>
<protein>
    <submittedName>
        <fullName evidence="1">Uncharacterized protein</fullName>
    </submittedName>
</protein>
<dbReference type="AlphaFoldDB" id="A0A0F9XDD2"/>
<gene>
    <name evidence="1" type="ORF">LCGC14_0236140</name>
</gene>
<dbReference type="EMBL" id="LAZR01000116">
    <property type="protein sequence ID" value="KKN89768.1"/>
    <property type="molecule type" value="Genomic_DNA"/>
</dbReference>
<accession>A0A0F9XDD2</accession>